<evidence type="ECO:0000256" key="1">
    <source>
        <dbReference type="ARBA" id="ARBA00022801"/>
    </source>
</evidence>
<dbReference type="GO" id="GO:0043456">
    <property type="term" value="P:regulation of pentose-phosphate shunt"/>
    <property type="evidence" value="ECO:0007669"/>
    <property type="project" value="TreeGrafter"/>
</dbReference>
<dbReference type="GO" id="GO:0004331">
    <property type="term" value="F:fructose-2,6-bisphosphate 2-phosphatase activity"/>
    <property type="evidence" value="ECO:0007669"/>
    <property type="project" value="TreeGrafter"/>
</dbReference>
<dbReference type="InterPro" id="IPR051695">
    <property type="entry name" value="Phosphoglycerate_Mutase"/>
</dbReference>
<evidence type="ECO:0000313" key="6">
    <source>
        <dbReference type="Proteomes" id="UP001228139"/>
    </source>
</evidence>
<accession>A0AA50DNV2</accession>
<name>A0AA50DNV2_9GAMM</name>
<evidence type="ECO:0000256" key="4">
    <source>
        <dbReference type="PIRSR" id="PIRSR613078-3"/>
    </source>
</evidence>
<keyword evidence="6" id="KW-1185">Reference proteome</keyword>
<dbReference type="PANTHER" id="PTHR46517:SF1">
    <property type="entry name" value="FRUCTOSE-2,6-BISPHOSPHATASE TIGAR"/>
    <property type="match status" value="1"/>
</dbReference>
<dbReference type="EC" id="3.1.3.-" evidence="5"/>
<feature type="binding site" evidence="3">
    <location>
        <begin position="32"/>
        <end position="39"/>
    </location>
    <ligand>
        <name>substrate</name>
    </ligand>
</feature>
<dbReference type="InterPro" id="IPR013078">
    <property type="entry name" value="His_Pase_superF_clade-1"/>
</dbReference>
<sequence length="261" mass="28283">MNAKIKVLIIMLLTMFSVTECLAADVYLYLTRHGKTMFNTVHRAQGWADTPLTSEGVEGAQKLGRGVQSVKFIAAWSSDAGRARETAQLVMQGWKKPLPLQESRGLREINFGLFEGDLDENMWGAAAKQVGYPSQAALMTAFSDRKIDLDQMIDAIKSAEAQGTEALKGIKSTGAAESYRQAATRLTRTITDIAQQAQRQGGGNVLVVSHGLAIMVLLKELGETSVNHGLSNAGVTKIRYTDAGKFVIESIDDLSYVQNGS</sequence>
<dbReference type="PANTHER" id="PTHR46517">
    <property type="entry name" value="FRUCTOSE-2,6-BISPHOSPHATASE TIGAR"/>
    <property type="match status" value="1"/>
</dbReference>
<dbReference type="Pfam" id="PF00300">
    <property type="entry name" value="His_Phos_1"/>
    <property type="match status" value="2"/>
</dbReference>
<protein>
    <submittedName>
        <fullName evidence="5">Histidine phosphatase family protein</fullName>
        <ecNumber evidence="5">3.1.3.-</ecNumber>
    </submittedName>
</protein>
<evidence type="ECO:0000256" key="2">
    <source>
        <dbReference type="PIRSR" id="PIRSR613078-1"/>
    </source>
</evidence>
<dbReference type="KEGG" id="epi:Q3V30_02835"/>
<dbReference type="InterPro" id="IPR029033">
    <property type="entry name" value="His_PPase_superfam"/>
</dbReference>
<dbReference type="SUPFAM" id="SSF53254">
    <property type="entry name" value="Phosphoglycerate mutase-like"/>
    <property type="match status" value="1"/>
</dbReference>
<feature type="site" description="Transition state stabilizer" evidence="4">
    <location>
        <position position="210"/>
    </location>
</feature>
<dbReference type="GO" id="GO:0005829">
    <property type="term" value="C:cytosol"/>
    <property type="evidence" value="ECO:0007669"/>
    <property type="project" value="TreeGrafter"/>
</dbReference>
<feature type="binding site" evidence="3">
    <location>
        <position position="82"/>
    </location>
    <ligand>
        <name>substrate</name>
    </ligand>
</feature>
<evidence type="ECO:0000313" key="5">
    <source>
        <dbReference type="EMBL" id="WLS79470.1"/>
    </source>
</evidence>
<dbReference type="AlphaFoldDB" id="A0AA50DNV2"/>
<feature type="active site" description="Proton donor/acceptor" evidence="2">
    <location>
        <position position="108"/>
    </location>
</feature>
<dbReference type="SMART" id="SM00855">
    <property type="entry name" value="PGAM"/>
    <property type="match status" value="1"/>
</dbReference>
<dbReference type="Proteomes" id="UP001228139">
    <property type="component" value="Chromosome"/>
</dbReference>
<dbReference type="GO" id="GO:0045820">
    <property type="term" value="P:negative regulation of glycolytic process"/>
    <property type="evidence" value="ECO:0007669"/>
    <property type="project" value="TreeGrafter"/>
</dbReference>
<proteinExistence type="predicted"/>
<gene>
    <name evidence="5" type="ORF">Q3V30_02835</name>
</gene>
<reference evidence="5 6" key="1">
    <citation type="submission" date="2023-07" db="EMBL/GenBank/DDBJ databases">
        <title>Pathogenic bacteria of pear tree diseases.</title>
        <authorList>
            <person name="Zhang Z."/>
            <person name="He L."/>
            <person name="Huang R."/>
        </authorList>
    </citation>
    <scope>NUCLEOTIDE SEQUENCE [LARGE SCALE GENOMIC DNA]</scope>
    <source>
        <strain evidence="5 6">DE2</strain>
    </source>
</reference>
<evidence type="ECO:0000256" key="3">
    <source>
        <dbReference type="PIRSR" id="PIRSR613078-2"/>
    </source>
</evidence>
<organism evidence="5 6">
    <name type="scientific">Erwinia pyri</name>
    <dbReference type="NCBI Taxonomy" id="3062598"/>
    <lineage>
        <taxon>Bacteria</taxon>
        <taxon>Pseudomonadati</taxon>
        <taxon>Pseudomonadota</taxon>
        <taxon>Gammaproteobacteria</taxon>
        <taxon>Enterobacterales</taxon>
        <taxon>Erwiniaceae</taxon>
        <taxon>Erwinia</taxon>
    </lineage>
</organism>
<keyword evidence="1 5" id="KW-0378">Hydrolase</keyword>
<dbReference type="Gene3D" id="3.40.50.1240">
    <property type="entry name" value="Phosphoglycerate mutase-like"/>
    <property type="match status" value="1"/>
</dbReference>
<feature type="active site" description="Tele-phosphohistidine intermediate" evidence="2">
    <location>
        <position position="33"/>
    </location>
</feature>
<dbReference type="EMBL" id="CP132353">
    <property type="protein sequence ID" value="WLS79470.1"/>
    <property type="molecule type" value="Genomic_DNA"/>
</dbReference>
<dbReference type="RefSeq" id="WP_306210275.1">
    <property type="nucleotide sequence ID" value="NZ_CP132353.1"/>
</dbReference>
<dbReference type="CDD" id="cd07067">
    <property type="entry name" value="HP_PGM_like"/>
    <property type="match status" value="1"/>
</dbReference>